<comment type="caution">
    <text evidence="2">The sequence shown here is derived from an EMBL/GenBank/DDBJ whole genome shotgun (WGS) entry which is preliminary data.</text>
</comment>
<dbReference type="OrthoDB" id="5915262at2"/>
<feature type="signal peptide" evidence="1">
    <location>
        <begin position="1"/>
        <end position="22"/>
    </location>
</feature>
<accession>A0A2U3BAH8</accession>
<reference evidence="2 3" key="1">
    <citation type="submission" date="2018-05" db="EMBL/GenBank/DDBJ databases">
        <title>Vibrio limimaris sp. nov., isolated from marine sediment.</title>
        <authorList>
            <person name="Li C.-M."/>
        </authorList>
    </citation>
    <scope>NUCLEOTIDE SEQUENCE [LARGE SCALE GENOMIC DNA]</scope>
    <source>
        <strain evidence="2 3">E4404</strain>
    </source>
</reference>
<dbReference type="Proteomes" id="UP000245362">
    <property type="component" value="Unassembled WGS sequence"/>
</dbReference>
<keyword evidence="1" id="KW-0732">Signal</keyword>
<feature type="chain" id="PRO_5015657404" evidence="1">
    <location>
        <begin position="23"/>
        <end position="230"/>
    </location>
</feature>
<dbReference type="EMBL" id="QFWT01000004">
    <property type="protein sequence ID" value="PWI33792.1"/>
    <property type="molecule type" value="Genomic_DNA"/>
</dbReference>
<dbReference type="InterPro" id="IPR010858">
    <property type="entry name" value="DUF1481"/>
</dbReference>
<dbReference type="Pfam" id="PF07356">
    <property type="entry name" value="DUF1481"/>
    <property type="match status" value="1"/>
</dbReference>
<dbReference type="AlphaFoldDB" id="A0A2U3BAH8"/>
<evidence type="ECO:0000256" key="1">
    <source>
        <dbReference type="SAM" id="SignalP"/>
    </source>
</evidence>
<sequence>MKLFPPFFLTFLLLGCSSSGQLDNPEQFQTMTGGQSVGGTTSFYWYTAKLDQPYSSADYVMSGPYGWYQSDYHWQDEQLHEMVREGEKRNREQKLVEFKVHLRFSQSGEAVYQQYLLDDRIIPLTPEEIQSYQAEARAVIGIAEAQSRRGQHLFQGEWDGETFDTCSGQEYTQLEFNQILPDFVLKRLASVDSYMAMIGGIRGGKLSVADLLLLEDDSFDCIERPVLIEE</sequence>
<protein>
    <submittedName>
        <fullName evidence="2">DUF1481 domain-containing protein</fullName>
    </submittedName>
</protein>
<dbReference type="PROSITE" id="PS51257">
    <property type="entry name" value="PROKAR_LIPOPROTEIN"/>
    <property type="match status" value="1"/>
</dbReference>
<proteinExistence type="predicted"/>
<dbReference type="InterPro" id="IPR016872">
    <property type="entry name" value="UCP028160"/>
</dbReference>
<organism evidence="2 3">
    <name type="scientific">Vibrio albus</name>
    <dbReference type="NCBI Taxonomy" id="2200953"/>
    <lineage>
        <taxon>Bacteria</taxon>
        <taxon>Pseudomonadati</taxon>
        <taxon>Pseudomonadota</taxon>
        <taxon>Gammaproteobacteria</taxon>
        <taxon>Vibrionales</taxon>
        <taxon>Vibrionaceae</taxon>
        <taxon>Vibrio</taxon>
    </lineage>
</organism>
<dbReference type="RefSeq" id="WP_109319772.1">
    <property type="nucleotide sequence ID" value="NZ_QFWT01000004.1"/>
</dbReference>
<evidence type="ECO:0000313" key="3">
    <source>
        <dbReference type="Proteomes" id="UP000245362"/>
    </source>
</evidence>
<gene>
    <name evidence="2" type="ORF">DI392_09870</name>
</gene>
<evidence type="ECO:0000313" key="2">
    <source>
        <dbReference type="EMBL" id="PWI33792.1"/>
    </source>
</evidence>
<name>A0A2U3BAH8_9VIBR</name>
<keyword evidence="3" id="KW-1185">Reference proteome</keyword>
<dbReference type="PIRSF" id="PIRSF028160">
    <property type="entry name" value="UCP028160"/>
    <property type="match status" value="1"/>
</dbReference>